<gene>
    <name evidence="1" type="ORF">J1N35_043874</name>
</gene>
<dbReference type="AlphaFoldDB" id="A0A9D3ZFH2"/>
<dbReference type="Proteomes" id="UP000828251">
    <property type="component" value="Unassembled WGS sequence"/>
</dbReference>
<sequence length="269" mass="30227">MTQAFGSDSKETLSTSKEMEKALGLRFGLHAAHKKHRTRTRAINVVVNSKEEMNSGRLEYCRKIREDPTRVFVCATTPLPPVEEFVAKDDSELPSAHRVREAELKRVVEDVKVIRDCIIIEHKDIMARSGKKHAEDLEGLKKSSMETMLSFLAKVKSNILLHTQVATSSFDARRIDFDALYKMEMDNLGYDVHCLSGTAWKEYAAKWRGLMDFYLEGGLSKTSVVVTSNIATEFVVENTKAIEERGRGDVAIEPVVDNIEVAETCDGLN</sequence>
<name>A0A9D3ZFH2_9ROSI</name>
<reference evidence="1 2" key="1">
    <citation type="journal article" date="2021" name="Plant Biotechnol. J.">
        <title>Multi-omics assisted identification of the key and species-specific regulatory components of drought-tolerant mechanisms in Gossypium stocksii.</title>
        <authorList>
            <person name="Yu D."/>
            <person name="Ke L."/>
            <person name="Zhang D."/>
            <person name="Wu Y."/>
            <person name="Sun Y."/>
            <person name="Mei J."/>
            <person name="Sun J."/>
            <person name="Sun Y."/>
        </authorList>
    </citation>
    <scope>NUCLEOTIDE SEQUENCE [LARGE SCALE GENOMIC DNA]</scope>
    <source>
        <strain evidence="2">cv. E1</strain>
        <tissue evidence="1">Leaf</tissue>
    </source>
</reference>
<keyword evidence="2" id="KW-1185">Reference proteome</keyword>
<dbReference type="OrthoDB" id="10519210at2759"/>
<protein>
    <submittedName>
        <fullName evidence="1">Uncharacterized protein</fullName>
    </submittedName>
</protein>
<evidence type="ECO:0000313" key="1">
    <source>
        <dbReference type="EMBL" id="KAH1031700.1"/>
    </source>
</evidence>
<accession>A0A9D3ZFH2</accession>
<dbReference type="EMBL" id="JAIQCV010000013">
    <property type="protein sequence ID" value="KAH1031700.1"/>
    <property type="molecule type" value="Genomic_DNA"/>
</dbReference>
<comment type="caution">
    <text evidence="1">The sequence shown here is derived from an EMBL/GenBank/DDBJ whole genome shotgun (WGS) entry which is preliminary data.</text>
</comment>
<evidence type="ECO:0000313" key="2">
    <source>
        <dbReference type="Proteomes" id="UP000828251"/>
    </source>
</evidence>
<organism evidence="1 2">
    <name type="scientific">Gossypium stocksii</name>
    <dbReference type="NCBI Taxonomy" id="47602"/>
    <lineage>
        <taxon>Eukaryota</taxon>
        <taxon>Viridiplantae</taxon>
        <taxon>Streptophyta</taxon>
        <taxon>Embryophyta</taxon>
        <taxon>Tracheophyta</taxon>
        <taxon>Spermatophyta</taxon>
        <taxon>Magnoliopsida</taxon>
        <taxon>eudicotyledons</taxon>
        <taxon>Gunneridae</taxon>
        <taxon>Pentapetalae</taxon>
        <taxon>rosids</taxon>
        <taxon>malvids</taxon>
        <taxon>Malvales</taxon>
        <taxon>Malvaceae</taxon>
        <taxon>Malvoideae</taxon>
        <taxon>Gossypium</taxon>
    </lineage>
</organism>
<proteinExistence type="predicted"/>